<accession>A0A9Q0BKC2</accession>
<dbReference type="EMBL" id="JAMKOV010000031">
    <property type="protein sequence ID" value="KAI8035687.1"/>
    <property type="molecule type" value="Genomic_DNA"/>
</dbReference>
<feature type="region of interest" description="Disordered" evidence="1">
    <location>
        <begin position="19"/>
        <end position="56"/>
    </location>
</feature>
<feature type="compositionally biased region" description="Low complexity" evidence="1">
    <location>
        <begin position="19"/>
        <end position="35"/>
    </location>
</feature>
<comment type="caution">
    <text evidence="2">The sequence shown here is derived from an EMBL/GenBank/DDBJ whole genome shotgun (WGS) entry which is preliminary data.</text>
</comment>
<evidence type="ECO:0000313" key="2">
    <source>
        <dbReference type="EMBL" id="KAI8035687.1"/>
    </source>
</evidence>
<proteinExistence type="predicted"/>
<name>A0A9Q0BKC2_9MUSC</name>
<evidence type="ECO:0000256" key="1">
    <source>
        <dbReference type="SAM" id="MobiDB-lite"/>
    </source>
</evidence>
<dbReference type="AlphaFoldDB" id="A0A9Q0BKC2"/>
<sequence length="87" mass="9651">MLPERGWNFLKPLASRLTSCVGSKGGCSKSNSESTSKSKAEPNCKRSAKKKNCSKVPTPFPSYSECKRKPTDPKPSKECDCWDFDKC</sequence>
<organism evidence="2 3">
    <name type="scientific">Drosophila gunungcola</name>
    <name type="common">fruit fly</name>
    <dbReference type="NCBI Taxonomy" id="103775"/>
    <lineage>
        <taxon>Eukaryota</taxon>
        <taxon>Metazoa</taxon>
        <taxon>Ecdysozoa</taxon>
        <taxon>Arthropoda</taxon>
        <taxon>Hexapoda</taxon>
        <taxon>Insecta</taxon>
        <taxon>Pterygota</taxon>
        <taxon>Neoptera</taxon>
        <taxon>Endopterygota</taxon>
        <taxon>Diptera</taxon>
        <taxon>Brachycera</taxon>
        <taxon>Muscomorpha</taxon>
        <taxon>Ephydroidea</taxon>
        <taxon>Drosophilidae</taxon>
        <taxon>Drosophila</taxon>
        <taxon>Sophophora</taxon>
    </lineage>
</organism>
<dbReference type="InterPro" id="IPR006611">
    <property type="entry name" value="DUF1431_DROsp"/>
</dbReference>
<gene>
    <name evidence="2" type="ORF">M5D96_011437</name>
</gene>
<reference evidence="2" key="1">
    <citation type="journal article" date="2023" name="Genome Biol. Evol.">
        <title>Long-read-based Genome Assembly of Drosophila gunungcola Reveals Fewer Chemosensory Genes in Flower-breeding Species.</title>
        <authorList>
            <person name="Negi A."/>
            <person name="Liao B.Y."/>
            <person name="Yeh S.D."/>
        </authorList>
    </citation>
    <scope>NUCLEOTIDE SEQUENCE</scope>
    <source>
        <strain evidence="2">Sukarami</strain>
    </source>
</reference>
<keyword evidence="3" id="KW-1185">Reference proteome</keyword>
<evidence type="ECO:0000313" key="3">
    <source>
        <dbReference type="Proteomes" id="UP001059596"/>
    </source>
</evidence>
<dbReference type="Proteomes" id="UP001059596">
    <property type="component" value="Unassembled WGS sequence"/>
</dbReference>
<protein>
    <submittedName>
        <fullName evidence="2">Uncharacterized protein</fullName>
    </submittedName>
</protein>
<dbReference type="Pfam" id="PF07248">
    <property type="entry name" value="DUF1431"/>
    <property type="match status" value="1"/>
</dbReference>